<proteinExistence type="predicted"/>
<feature type="region of interest" description="Disordered" evidence="1">
    <location>
        <begin position="261"/>
        <end position="286"/>
    </location>
</feature>
<gene>
    <name evidence="3" type="ORF">OSIN01602_LOCUS4379</name>
</gene>
<organism evidence="3">
    <name type="scientific">Trieres chinensis</name>
    <name type="common">Marine centric diatom</name>
    <name type="synonym">Odontella sinensis</name>
    <dbReference type="NCBI Taxonomy" id="1514140"/>
    <lineage>
        <taxon>Eukaryota</taxon>
        <taxon>Sar</taxon>
        <taxon>Stramenopiles</taxon>
        <taxon>Ochrophyta</taxon>
        <taxon>Bacillariophyta</taxon>
        <taxon>Mediophyceae</taxon>
        <taxon>Biddulphiophycidae</taxon>
        <taxon>Eupodiscales</taxon>
        <taxon>Parodontellaceae</taxon>
        <taxon>Trieres</taxon>
    </lineage>
</organism>
<feature type="transmembrane region" description="Helical" evidence="2">
    <location>
        <begin position="125"/>
        <end position="148"/>
    </location>
</feature>
<feature type="transmembrane region" description="Helical" evidence="2">
    <location>
        <begin position="183"/>
        <end position="206"/>
    </location>
</feature>
<evidence type="ECO:0000256" key="2">
    <source>
        <dbReference type="SAM" id="Phobius"/>
    </source>
</evidence>
<dbReference type="AlphaFoldDB" id="A0A7S2EC33"/>
<keyword evidence="2" id="KW-0812">Transmembrane</keyword>
<protein>
    <submittedName>
        <fullName evidence="3">Uncharacterized protein</fullName>
    </submittedName>
</protein>
<keyword evidence="2" id="KW-1133">Transmembrane helix</keyword>
<keyword evidence="2" id="KW-0472">Membrane</keyword>
<reference evidence="3" key="1">
    <citation type="submission" date="2021-01" db="EMBL/GenBank/DDBJ databases">
        <authorList>
            <person name="Corre E."/>
            <person name="Pelletier E."/>
            <person name="Niang G."/>
            <person name="Scheremetjew M."/>
            <person name="Finn R."/>
            <person name="Kale V."/>
            <person name="Holt S."/>
            <person name="Cochrane G."/>
            <person name="Meng A."/>
            <person name="Brown T."/>
            <person name="Cohen L."/>
        </authorList>
    </citation>
    <scope>NUCLEOTIDE SEQUENCE</scope>
    <source>
        <strain evidence="3">Grunow 1884</strain>
    </source>
</reference>
<sequence length="286" mass="31085">MRVGDTINKTEPKRDSELSLRCSFAAMEGIRPPKSGCCCLPQASEPIDPGCRPCCSHPHGKGLNVAAGVMAVLALGPSLAQCVFVYAFWVGPTAILCGTLAPIFGLVAMIVSWTATCRAYRRCGIVSVAVLYTASLIAQILSLVPPFWEGNCGQNRSNHSNHHYSKYDYADYYLSYQRTECNIFLGVAIPAILLWFGCAICTALMARREDPTKHGQQSPDYPGQQVVSVETVIEHFPDGSKVIKKTITQADGSRMIQTTNETQEIPAALPLDPEEAPTGTVKFEEP</sequence>
<accession>A0A7S2EC33</accession>
<feature type="transmembrane region" description="Helical" evidence="2">
    <location>
        <begin position="65"/>
        <end position="87"/>
    </location>
</feature>
<evidence type="ECO:0000256" key="1">
    <source>
        <dbReference type="SAM" id="MobiDB-lite"/>
    </source>
</evidence>
<evidence type="ECO:0000313" key="3">
    <source>
        <dbReference type="EMBL" id="CAD9327777.1"/>
    </source>
</evidence>
<name>A0A7S2EC33_TRICV</name>
<dbReference type="EMBL" id="HBGO01007761">
    <property type="protein sequence ID" value="CAD9327777.1"/>
    <property type="molecule type" value="Transcribed_RNA"/>
</dbReference>
<feature type="transmembrane region" description="Helical" evidence="2">
    <location>
        <begin position="93"/>
        <end position="113"/>
    </location>
</feature>